<evidence type="ECO:0000313" key="9">
    <source>
        <dbReference type="EMBL" id="NQE37332.1"/>
    </source>
</evidence>
<dbReference type="EMBL" id="SRRZ01000123">
    <property type="protein sequence ID" value="NQE37332.1"/>
    <property type="molecule type" value="Genomic_DNA"/>
</dbReference>
<feature type="transmembrane region" description="Helical" evidence="7">
    <location>
        <begin position="213"/>
        <end position="233"/>
    </location>
</feature>
<evidence type="ECO:0000256" key="3">
    <source>
        <dbReference type="ARBA" id="ARBA00022475"/>
    </source>
</evidence>
<evidence type="ECO:0000256" key="7">
    <source>
        <dbReference type="SAM" id="Phobius"/>
    </source>
</evidence>
<evidence type="ECO:0000313" key="10">
    <source>
        <dbReference type="Proteomes" id="UP000702425"/>
    </source>
</evidence>
<feature type="transmembrane region" description="Helical" evidence="7">
    <location>
        <begin position="182"/>
        <end position="201"/>
    </location>
</feature>
<feature type="domain" description="Acyltransferase 3" evidence="8">
    <location>
        <begin position="9"/>
        <end position="332"/>
    </location>
</feature>
<accession>A0ABX2D3V5</accession>
<feature type="transmembrane region" description="Helical" evidence="7">
    <location>
        <begin position="38"/>
        <end position="61"/>
    </location>
</feature>
<comment type="subcellular location">
    <subcellularLocation>
        <location evidence="1">Cell membrane</location>
        <topology evidence="1">Multi-pass membrane protein</topology>
    </subcellularLocation>
</comment>
<evidence type="ECO:0000256" key="2">
    <source>
        <dbReference type="ARBA" id="ARBA00007400"/>
    </source>
</evidence>
<comment type="caution">
    <text evidence="9">The sequence shown here is derived from an EMBL/GenBank/DDBJ whole genome shotgun (WGS) entry which is preliminary data.</text>
</comment>
<dbReference type="Proteomes" id="UP000702425">
    <property type="component" value="Unassembled WGS sequence"/>
</dbReference>
<evidence type="ECO:0000256" key="5">
    <source>
        <dbReference type="ARBA" id="ARBA00022989"/>
    </source>
</evidence>
<gene>
    <name evidence="9" type="ORF">E5S67_05101</name>
</gene>
<evidence type="ECO:0000256" key="4">
    <source>
        <dbReference type="ARBA" id="ARBA00022692"/>
    </source>
</evidence>
<evidence type="ECO:0000256" key="6">
    <source>
        <dbReference type="ARBA" id="ARBA00023136"/>
    </source>
</evidence>
<keyword evidence="3" id="KW-1003">Cell membrane</keyword>
<feature type="transmembrane region" description="Helical" evidence="7">
    <location>
        <begin position="82"/>
        <end position="100"/>
    </location>
</feature>
<evidence type="ECO:0000259" key="8">
    <source>
        <dbReference type="Pfam" id="PF01757"/>
    </source>
</evidence>
<comment type="similarity">
    <text evidence="2">Belongs to the acyltransferase 3 family.</text>
</comment>
<organism evidence="9 10">
    <name type="scientific">Microcoleus asticus IPMA8</name>
    <dbReference type="NCBI Taxonomy" id="2563858"/>
    <lineage>
        <taxon>Bacteria</taxon>
        <taxon>Bacillati</taxon>
        <taxon>Cyanobacteriota</taxon>
        <taxon>Cyanophyceae</taxon>
        <taxon>Oscillatoriophycideae</taxon>
        <taxon>Oscillatoriales</taxon>
        <taxon>Microcoleaceae</taxon>
        <taxon>Microcoleus</taxon>
        <taxon>Microcoleus asticus</taxon>
    </lineage>
</organism>
<dbReference type="RefSeq" id="WP_172191280.1">
    <property type="nucleotide sequence ID" value="NZ_CAWPPK010000028.1"/>
</dbReference>
<feature type="transmembrane region" description="Helical" evidence="7">
    <location>
        <begin position="253"/>
        <end position="270"/>
    </location>
</feature>
<keyword evidence="6 7" id="KW-0472">Membrane</keyword>
<proteinExistence type="inferred from homology"/>
<feature type="transmembrane region" description="Helical" evidence="7">
    <location>
        <begin position="120"/>
        <end position="138"/>
    </location>
</feature>
<protein>
    <recommendedName>
        <fullName evidence="8">Acyltransferase 3 domain-containing protein</fullName>
    </recommendedName>
</protein>
<dbReference type="Pfam" id="PF01757">
    <property type="entry name" value="Acyl_transf_3"/>
    <property type="match status" value="1"/>
</dbReference>
<feature type="transmembrane region" description="Helical" evidence="7">
    <location>
        <begin position="150"/>
        <end position="170"/>
    </location>
</feature>
<keyword evidence="10" id="KW-1185">Reference proteome</keyword>
<reference evidence="9 10" key="1">
    <citation type="journal article" date="2020" name="Sci. Rep.">
        <title>A novel cyanobacterial geosmin producer, revising GeoA distribution and dispersion patterns in Bacteria.</title>
        <authorList>
            <person name="Churro C."/>
            <person name="Semedo-Aguiar A.P."/>
            <person name="Silva A.D."/>
            <person name="Pereira-Leal J.B."/>
            <person name="Leite R.B."/>
        </authorList>
    </citation>
    <scope>NUCLEOTIDE SEQUENCE [LARGE SCALE GENOMIC DNA]</scope>
    <source>
        <strain evidence="9 10">IPMA8</strain>
    </source>
</reference>
<dbReference type="InterPro" id="IPR002656">
    <property type="entry name" value="Acyl_transf_3_dom"/>
</dbReference>
<keyword evidence="4 7" id="KW-0812">Transmembrane</keyword>
<evidence type="ECO:0000256" key="1">
    <source>
        <dbReference type="ARBA" id="ARBA00004651"/>
    </source>
</evidence>
<dbReference type="PANTHER" id="PTHR40074:SF2">
    <property type="entry name" value="O-ACETYLTRANSFERASE WECH"/>
    <property type="match status" value="1"/>
</dbReference>
<feature type="transmembrane region" description="Helical" evidence="7">
    <location>
        <begin position="317"/>
        <end position="335"/>
    </location>
</feature>
<feature type="transmembrane region" description="Helical" evidence="7">
    <location>
        <begin position="12"/>
        <end position="32"/>
    </location>
</feature>
<sequence length="350" mass="40528">MQKASNRFAEFDLIRALAIVSVVITHAGFLAFKDRRILFVAIDTFQLFCVPAFLLLSGFFLTNKLENQNNPALVVKKRLSRILPPYLFWSVALYILNNWGELQKFDLLSLLRDILTGSVMPPYYFIVVIVQCYGWWWFLVKLRVLEPRKVLVLGLILQTIFTIFFYLTALKYISIPLPLMERWIFSWILPFSTGLFLGGEYNRIQPVLERIKMPVLGATLLFYVASIWEYYLISEFNSEGWFLRSFFKLSAQGYAILFVLSILAFSKSIALPSRVSGLIKILAAYSFPIYLLDSTVVQYVLLVFYKFIDPVHPLLKLGFLVTGTLLVCWAIIYLLHKLLPKKYSQYILGI</sequence>
<feature type="transmembrane region" description="Helical" evidence="7">
    <location>
        <begin position="282"/>
        <end position="305"/>
    </location>
</feature>
<name>A0ABX2D3V5_9CYAN</name>
<dbReference type="PANTHER" id="PTHR40074">
    <property type="entry name" value="O-ACETYLTRANSFERASE WECH"/>
    <property type="match status" value="1"/>
</dbReference>
<keyword evidence="5 7" id="KW-1133">Transmembrane helix</keyword>